<evidence type="ECO:0000313" key="2">
    <source>
        <dbReference type="Proteomes" id="UP000634780"/>
    </source>
</evidence>
<dbReference type="InterPro" id="IPR041881">
    <property type="entry name" value="PqqD_sf"/>
</dbReference>
<sequence length="87" mass="9728">MTLTLHPDVSLAETDDGAVLLHQRTGRYWQLNPTGVLVLRNLLDGRGHDQAAQELTTRHRAAPDAAHRDVTRLVEALRDARLVVESR</sequence>
<dbReference type="RefSeq" id="WP_198897986.1">
    <property type="nucleotide sequence ID" value="NZ_JAEKOZ010000042.1"/>
</dbReference>
<protein>
    <submittedName>
        <fullName evidence="1">Lasso peptide biosynthesis PqqD family chaperone</fullName>
    </submittedName>
</protein>
<evidence type="ECO:0000313" key="1">
    <source>
        <dbReference type="EMBL" id="MBJ3812708.1"/>
    </source>
</evidence>
<dbReference type="Gene3D" id="1.10.10.1150">
    <property type="entry name" value="Coenzyme PQQ synthesis protein D (PqqD)"/>
    <property type="match status" value="1"/>
</dbReference>
<dbReference type="Pfam" id="PF05402">
    <property type="entry name" value="PqqD"/>
    <property type="match status" value="1"/>
</dbReference>
<accession>A0ABS0XHN2</accession>
<dbReference type="InterPro" id="IPR008792">
    <property type="entry name" value="PQQD"/>
</dbReference>
<proteinExistence type="predicted"/>
<dbReference type="NCBIfam" id="NF033530">
    <property type="entry name" value="lasso_PqqD_Strm"/>
    <property type="match status" value="1"/>
</dbReference>
<name>A0ABS0XHN2_9ACTN</name>
<organism evidence="1 2">
    <name type="scientific">Streptomyces flavofungini</name>
    <dbReference type="NCBI Taxonomy" id="68200"/>
    <lineage>
        <taxon>Bacteria</taxon>
        <taxon>Bacillati</taxon>
        <taxon>Actinomycetota</taxon>
        <taxon>Actinomycetes</taxon>
        <taxon>Kitasatosporales</taxon>
        <taxon>Streptomycetaceae</taxon>
        <taxon>Streptomyces</taxon>
    </lineage>
</organism>
<dbReference type="Proteomes" id="UP000634780">
    <property type="component" value="Unassembled WGS sequence"/>
</dbReference>
<gene>
    <name evidence="1" type="ORF">JGB26_37530</name>
</gene>
<dbReference type="EMBL" id="JAEKOZ010000042">
    <property type="protein sequence ID" value="MBJ3812708.1"/>
    <property type="molecule type" value="Genomic_DNA"/>
</dbReference>
<comment type="caution">
    <text evidence="1">The sequence shown here is derived from an EMBL/GenBank/DDBJ whole genome shotgun (WGS) entry which is preliminary data.</text>
</comment>
<reference evidence="1 2" key="1">
    <citation type="submission" date="2020-12" db="EMBL/GenBank/DDBJ databases">
        <title>Streptomyces typhae sp. nov., a novel endophytic actinomycete isolated from the root of cattail pollen (Typha angustifolia L.).</title>
        <authorList>
            <person name="Peng C."/>
            <person name="Liu C."/>
        </authorList>
    </citation>
    <scope>NUCLEOTIDE SEQUENCE [LARGE SCALE GENOMIC DNA]</scope>
    <source>
        <strain evidence="1 2">JCM 4753</strain>
    </source>
</reference>
<keyword evidence="2" id="KW-1185">Reference proteome</keyword>